<evidence type="ECO:0000313" key="3">
    <source>
        <dbReference type="Proteomes" id="UP000324479"/>
    </source>
</evidence>
<keyword evidence="1" id="KW-0732">Signal</keyword>
<dbReference type="Proteomes" id="UP000324479">
    <property type="component" value="Unassembled WGS sequence"/>
</dbReference>
<proteinExistence type="predicted"/>
<reference evidence="2 3" key="1">
    <citation type="submission" date="2019-08" db="EMBL/GenBank/DDBJ databases">
        <authorList>
            <person name="Dhanesh K."/>
            <person name="Kumar G."/>
            <person name="Sasikala C."/>
            <person name="Venkata Ramana C."/>
        </authorList>
    </citation>
    <scope>NUCLEOTIDE SEQUENCE [LARGE SCALE GENOMIC DNA]</scope>
    <source>
        <strain evidence="2 3">JC645</strain>
    </source>
</reference>
<accession>A0A5M6DHL4</accession>
<organism evidence="2 3">
    <name type="scientific">Roseiconus nitratireducens</name>
    <dbReference type="NCBI Taxonomy" id="2605748"/>
    <lineage>
        <taxon>Bacteria</taxon>
        <taxon>Pseudomonadati</taxon>
        <taxon>Planctomycetota</taxon>
        <taxon>Planctomycetia</taxon>
        <taxon>Pirellulales</taxon>
        <taxon>Pirellulaceae</taxon>
        <taxon>Roseiconus</taxon>
    </lineage>
</organism>
<dbReference type="EMBL" id="VWOX01000001">
    <property type="protein sequence ID" value="KAA5546943.1"/>
    <property type="molecule type" value="Genomic_DNA"/>
</dbReference>
<dbReference type="RefSeq" id="WP_150074051.1">
    <property type="nucleotide sequence ID" value="NZ_VWOX01000001.1"/>
</dbReference>
<protein>
    <submittedName>
        <fullName evidence="2">Uncharacterized protein</fullName>
    </submittedName>
</protein>
<gene>
    <name evidence="2" type="ORF">FYK55_00520</name>
</gene>
<comment type="caution">
    <text evidence="2">The sequence shown here is derived from an EMBL/GenBank/DDBJ whole genome shotgun (WGS) entry which is preliminary data.</text>
</comment>
<dbReference type="AlphaFoldDB" id="A0A5M6DHL4"/>
<feature type="signal peptide" evidence="1">
    <location>
        <begin position="1"/>
        <end position="27"/>
    </location>
</feature>
<sequence>MRLPATLSSVILVFGLAVFATQRASLAADSGTEKAKTISTRVYLVSDFPVWTSDKKFDPSVLMRLIQASVTPSDWEGESGDSTMAPYPKNASLVISTSTQNHDRIVDLFESMRSKK</sequence>
<keyword evidence="3" id="KW-1185">Reference proteome</keyword>
<feature type="chain" id="PRO_5024412452" evidence="1">
    <location>
        <begin position="28"/>
        <end position="116"/>
    </location>
</feature>
<evidence type="ECO:0000256" key="1">
    <source>
        <dbReference type="SAM" id="SignalP"/>
    </source>
</evidence>
<evidence type="ECO:0000313" key="2">
    <source>
        <dbReference type="EMBL" id="KAA5546943.1"/>
    </source>
</evidence>
<name>A0A5M6DHL4_9BACT</name>